<evidence type="ECO:0000313" key="3">
    <source>
        <dbReference type="Proteomes" id="UP001199919"/>
    </source>
</evidence>
<keyword evidence="1" id="KW-0812">Transmembrane</keyword>
<accession>A0ABS8U7D4</accession>
<evidence type="ECO:0000313" key="2">
    <source>
        <dbReference type="EMBL" id="MCD8742008.1"/>
    </source>
</evidence>
<proteinExistence type="predicted"/>
<reference evidence="2 3" key="1">
    <citation type="submission" date="2021-12" db="EMBL/GenBank/DDBJ databases">
        <title>Mucilaginibacter roseus genome.</title>
        <authorList>
            <person name="Ferreira J.R."/>
            <person name="Newman J.D."/>
        </authorList>
    </citation>
    <scope>NUCLEOTIDE SEQUENCE [LARGE SCALE GENOMIC DNA]</scope>
    <source>
        <strain evidence="2 3">LMG 28454</strain>
    </source>
</reference>
<gene>
    <name evidence="2" type="ORF">LT679_15445</name>
</gene>
<dbReference type="EMBL" id="JAJPWV010000005">
    <property type="protein sequence ID" value="MCD8742008.1"/>
    <property type="molecule type" value="Genomic_DNA"/>
</dbReference>
<dbReference type="RefSeq" id="WP_232178510.1">
    <property type="nucleotide sequence ID" value="NZ_JAJPWV010000005.1"/>
</dbReference>
<keyword evidence="1" id="KW-0472">Membrane</keyword>
<dbReference type="Proteomes" id="UP001199919">
    <property type="component" value="Unassembled WGS sequence"/>
</dbReference>
<keyword evidence="1" id="KW-1133">Transmembrane helix</keyword>
<organism evidence="2 3">
    <name type="scientific">Mucilaginibacter roseus</name>
    <dbReference type="NCBI Taxonomy" id="1528868"/>
    <lineage>
        <taxon>Bacteria</taxon>
        <taxon>Pseudomonadati</taxon>
        <taxon>Bacteroidota</taxon>
        <taxon>Sphingobacteriia</taxon>
        <taxon>Sphingobacteriales</taxon>
        <taxon>Sphingobacteriaceae</taxon>
        <taxon>Mucilaginibacter</taxon>
    </lineage>
</organism>
<protein>
    <submittedName>
        <fullName evidence="2">Uncharacterized protein</fullName>
    </submittedName>
</protein>
<comment type="caution">
    <text evidence="2">The sequence shown here is derived from an EMBL/GenBank/DDBJ whole genome shotgun (WGS) entry which is preliminary data.</text>
</comment>
<name>A0ABS8U7D4_9SPHI</name>
<evidence type="ECO:0000256" key="1">
    <source>
        <dbReference type="SAM" id="Phobius"/>
    </source>
</evidence>
<keyword evidence="3" id="KW-1185">Reference proteome</keyword>
<sequence>MQKKFAYIFVSVICWFAIVVVSPISGALVHKQYDVNSQNLNGKYTHAHISADDANFYNDDASESTNQKRLVARFRVRFLLNRTVQINALLPSGNSIPGLLPAHVKHLFSRFVISKAFLPAYYGFLFRLSPF</sequence>
<feature type="transmembrane region" description="Helical" evidence="1">
    <location>
        <begin position="6"/>
        <end position="29"/>
    </location>
</feature>